<accession>A0A1H4HES7</accession>
<dbReference type="AlphaFoldDB" id="A0A1H4HES7"/>
<keyword evidence="2" id="KW-0732">Signal</keyword>
<dbReference type="Proteomes" id="UP000198638">
    <property type="component" value="Unassembled WGS sequence"/>
</dbReference>
<feature type="compositionally biased region" description="Polar residues" evidence="1">
    <location>
        <begin position="84"/>
        <end position="94"/>
    </location>
</feature>
<dbReference type="RefSeq" id="WP_090536539.1">
    <property type="nucleotide sequence ID" value="NZ_FNRQ01000008.1"/>
</dbReference>
<evidence type="ECO:0000256" key="2">
    <source>
        <dbReference type="SAM" id="SignalP"/>
    </source>
</evidence>
<feature type="chain" id="PRO_5011742604" description="DUF4148 domain-containing protein" evidence="2">
    <location>
        <begin position="23"/>
        <end position="108"/>
    </location>
</feature>
<evidence type="ECO:0000256" key="1">
    <source>
        <dbReference type="SAM" id="MobiDB-lite"/>
    </source>
</evidence>
<name>A0A1H4HES7_9BURK</name>
<evidence type="ECO:0008006" key="5">
    <source>
        <dbReference type="Google" id="ProtNLM"/>
    </source>
</evidence>
<dbReference type="STRING" id="83784.SAMN05192564_10896"/>
<keyword evidence="4" id="KW-1185">Reference proteome</keyword>
<evidence type="ECO:0000313" key="4">
    <source>
        <dbReference type="Proteomes" id="UP000198638"/>
    </source>
</evidence>
<protein>
    <recommendedName>
        <fullName evidence="5">DUF4148 domain-containing protein</fullName>
    </recommendedName>
</protein>
<sequence length="108" mass="11368">MKPLIRSIVTVAALTAPVIALAQPSTGPVTRAQVRADLVQMERAGYNPARRDDATYPADIPVTEARVAAKSVAMPMSDTGMGTEPTSVSESGTRNPIGPSRSNLFAHH</sequence>
<reference evidence="4" key="1">
    <citation type="submission" date="2016-10" db="EMBL/GenBank/DDBJ databases">
        <authorList>
            <person name="Varghese N."/>
            <person name="Submissions S."/>
        </authorList>
    </citation>
    <scope>NUCLEOTIDE SEQUENCE [LARGE SCALE GENOMIC DNA]</scope>
    <source>
        <strain evidence="4">LMG 24000</strain>
    </source>
</reference>
<organism evidence="3 4">
    <name type="scientific">Paraburkholderia sartisoli</name>
    <dbReference type="NCBI Taxonomy" id="83784"/>
    <lineage>
        <taxon>Bacteria</taxon>
        <taxon>Pseudomonadati</taxon>
        <taxon>Pseudomonadota</taxon>
        <taxon>Betaproteobacteria</taxon>
        <taxon>Burkholderiales</taxon>
        <taxon>Burkholderiaceae</taxon>
        <taxon>Paraburkholderia</taxon>
    </lineage>
</organism>
<gene>
    <name evidence="3" type="ORF">SAMN05192564_10896</name>
</gene>
<dbReference type="EMBL" id="FNRQ01000008">
    <property type="protein sequence ID" value="SEB19602.1"/>
    <property type="molecule type" value="Genomic_DNA"/>
</dbReference>
<dbReference type="OrthoDB" id="9099264at2"/>
<feature type="signal peptide" evidence="2">
    <location>
        <begin position="1"/>
        <end position="22"/>
    </location>
</feature>
<evidence type="ECO:0000313" key="3">
    <source>
        <dbReference type="EMBL" id="SEB19602.1"/>
    </source>
</evidence>
<feature type="region of interest" description="Disordered" evidence="1">
    <location>
        <begin position="73"/>
        <end position="108"/>
    </location>
</feature>
<dbReference type="Pfam" id="PF13663">
    <property type="entry name" value="DUF4148"/>
    <property type="match status" value="1"/>
</dbReference>
<proteinExistence type="predicted"/>
<dbReference type="InterPro" id="IPR025421">
    <property type="entry name" value="DUF4148"/>
</dbReference>